<reference evidence="2" key="1">
    <citation type="submission" date="2015-07" db="EMBL/GenBank/DDBJ databases">
        <title>MeaNS - Measles Nucleotide Surveillance Program.</title>
        <authorList>
            <person name="Tran T."/>
            <person name="Druce J."/>
        </authorList>
    </citation>
    <scope>NUCLEOTIDE SEQUENCE</scope>
    <source>
        <strain evidence="2">UCB-OBI-ISO-001</strain>
        <tissue evidence="2">Gonad</tissue>
    </source>
</reference>
<dbReference type="AlphaFoldDB" id="A0A0L8GXQ1"/>
<dbReference type="InterPro" id="IPR029526">
    <property type="entry name" value="PGBD"/>
</dbReference>
<feature type="domain" description="PiggyBac transposable element-derived protein" evidence="1">
    <location>
        <begin position="7"/>
        <end position="232"/>
    </location>
</feature>
<protein>
    <recommendedName>
        <fullName evidence="1">PiggyBac transposable element-derived protein domain-containing protein</fullName>
    </recommendedName>
</protein>
<organism evidence="2">
    <name type="scientific">Octopus bimaculoides</name>
    <name type="common">California two-spotted octopus</name>
    <dbReference type="NCBI Taxonomy" id="37653"/>
    <lineage>
        <taxon>Eukaryota</taxon>
        <taxon>Metazoa</taxon>
        <taxon>Spiralia</taxon>
        <taxon>Lophotrochozoa</taxon>
        <taxon>Mollusca</taxon>
        <taxon>Cephalopoda</taxon>
        <taxon>Coleoidea</taxon>
        <taxon>Octopodiformes</taxon>
        <taxon>Octopoda</taxon>
        <taxon>Incirrata</taxon>
        <taxon>Octopodidae</taxon>
        <taxon>Octopus</taxon>
    </lineage>
</organism>
<evidence type="ECO:0000313" key="2">
    <source>
        <dbReference type="EMBL" id="KOF81748.1"/>
    </source>
</evidence>
<evidence type="ECO:0000259" key="1">
    <source>
        <dbReference type="Pfam" id="PF13843"/>
    </source>
</evidence>
<gene>
    <name evidence="2" type="ORF">OCBIM_22026158mg</name>
</gene>
<name>A0A0L8GXQ1_OCTBM</name>
<proteinExistence type="predicted"/>
<dbReference type="EMBL" id="KQ420006">
    <property type="protein sequence ID" value="KOF81748.1"/>
    <property type="molecule type" value="Genomic_DNA"/>
</dbReference>
<accession>A0A0L8GXQ1</accession>
<dbReference type="STRING" id="37653.A0A0L8GXQ1"/>
<dbReference type="OrthoDB" id="6142374at2759"/>
<sequence length="300" mass="35162">MKFGIFEEHLAVDEMIVKYYGLHALKQFIRSKPIRFGYKFWALWGVSGYCYNFDLYCGKSSSDDNRADLLLGSKVVLNMLDVVEEPQSYSVFFDNLFTGYELLVHLRELGSSNWNCAREQAKEMSFDGSKRTEKFDTNEEILFVKWLDNTCITIGTNYDTVEPLQKVQRWLKECKAKVSVSQPHVFKNYNAYMGGVDKHDWWISKYATTIRAKKWYWPIFFRIVDMAVVNAHIIYNLINSDDEKPATKMDFLLFRRAICRSYLNISTNRQQPGKKRSCSAPSQIPHDVRFDCKGHYNETK</sequence>
<dbReference type="Pfam" id="PF13843">
    <property type="entry name" value="DDE_Tnp_1_7"/>
    <property type="match status" value="1"/>
</dbReference>
<dbReference type="PANTHER" id="PTHR47272">
    <property type="entry name" value="DDE_TNP_1_7 DOMAIN-CONTAINING PROTEIN"/>
    <property type="match status" value="1"/>
</dbReference>